<sequence>MQLNLYLLAVGILSAICPVNGKASSNSSLSHWLYTSDIDKEALTLLEHPEIQGIQNLYSWKSLEPQRGQYDFSAIENDLNQTRSKGKQLWVQIQDRSFSIENNPVPRYLHKSIYNNGSVPQCDGDDCDSDFVAGGWATAQWNSHVRERFQSLLKALAAKFDGKVYGFNLPETAIEVQSNNNATGYTCQAYFEGTLDNARYAAEVFHRSYAVQYVNFWPCGWANENNYLSDSFQFFADHGVGIGGPDNIPFKQTMENNAYPYMSEYRNKVPINVVAVQEPDLAAINPNTSKPFTKDEFTSFAEKQLGSKILFWALSSPWLHQ</sequence>
<proteinExistence type="predicted"/>
<dbReference type="RefSeq" id="XP_056489047.1">
    <property type="nucleotide sequence ID" value="XM_056629745.1"/>
</dbReference>
<dbReference type="EMBL" id="JAPZBU010000006">
    <property type="protein sequence ID" value="KAJ5396995.1"/>
    <property type="molecule type" value="Genomic_DNA"/>
</dbReference>
<evidence type="ECO:0008006" key="4">
    <source>
        <dbReference type="Google" id="ProtNLM"/>
    </source>
</evidence>
<dbReference type="Gene3D" id="3.20.20.80">
    <property type="entry name" value="Glycosidases"/>
    <property type="match status" value="1"/>
</dbReference>
<keyword evidence="1" id="KW-0732">Signal</keyword>
<organism evidence="2 3">
    <name type="scientific">Penicillium cosmopolitanum</name>
    <dbReference type="NCBI Taxonomy" id="1131564"/>
    <lineage>
        <taxon>Eukaryota</taxon>
        <taxon>Fungi</taxon>
        <taxon>Dikarya</taxon>
        <taxon>Ascomycota</taxon>
        <taxon>Pezizomycotina</taxon>
        <taxon>Eurotiomycetes</taxon>
        <taxon>Eurotiomycetidae</taxon>
        <taxon>Eurotiales</taxon>
        <taxon>Aspergillaceae</taxon>
        <taxon>Penicillium</taxon>
    </lineage>
</organism>
<accession>A0A9W9W1K5</accession>
<reference evidence="2" key="2">
    <citation type="journal article" date="2023" name="IMA Fungus">
        <title>Comparative genomic study of the Penicillium genus elucidates a diverse pangenome and 15 lateral gene transfer events.</title>
        <authorList>
            <person name="Petersen C."/>
            <person name="Sorensen T."/>
            <person name="Nielsen M.R."/>
            <person name="Sondergaard T.E."/>
            <person name="Sorensen J.L."/>
            <person name="Fitzpatrick D.A."/>
            <person name="Frisvad J.C."/>
            <person name="Nielsen K.L."/>
        </authorList>
    </citation>
    <scope>NUCLEOTIDE SEQUENCE</scope>
    <source>
        <strain evidence="2">IBT 29677</strain>
    </source>
</reference>
<dbReference type="AlphaFoldDB" id="A0A9W9W1K5"/>
<dbReference type="OrthoDB" id="2362330at2759"/>
<dbReference type="InterPro" id="IPR017853">
    <property type="entry name" value="GH"/>
</dbReference>
<evidence type="ECO:0000313" key="2">
    <source>
        <dbReference type="EMBL" id="KAJ5396995.1"/>
    </source>
</evidence>
<name>A0A9W9W1K5_9EURO</name>
<comment type="caution">
    <text evidence="2">The sequence shown here is derived from an EMBL/GenBank/DDBJ whole genome shotgun (WGS) entry which is preliminary data.</text>
</comment>
<gene>
    <name evidence="2" type="ORF">N7509_005108</name>
</gene>
<feature type="signal peptide" evidence="1">
    <location>
        <begin position="1"/>
        <end position="21"/>
    </location>
</feature>
<dbReference type="SUPFAM" id="SSF51445">
    <property type="entry name" value="(Trans)glycosidases"/>
    <property type="match status" value="1"/>
</dbReference>
<evidence type="ECO:0000256" key="1">
    <source>
        <dbReference type="SAM" id="SignalP"/>
    </source>
</evidence>
<protein>
    <recommendedName>
        <fullName evidence="4">GH26 domain-containing protein</fullName>
    </recommendedName>
</protein>
<reference evidence="2" key="1">
    <citation type="submission" date="2022-12" db="EMBL/GenBank/DDBJ databases">
        <authorList>
            <person name="Petersen C."/>
        </authorList>
    </citation>
    <scope>NUCLEOTIDE SEQUENCE</scope>
    <source>
        <strain evidence="2">IBT 29677</strain>
    </source>
</reference>
<dbReference type="Proteomes" id="UP001147747">
    <property type="component" value="Unassembled WGS sequence"/>
</dbReference>
<evidence type="ECO:0000313" key="3">
    <source>
        <dbReference type="Proteomes" id="UP001147747"/>
    </source>
</evidence>
<dbReference type="GeneID" id="81368725"/>
<feature type="chain" id="PRO_5040850532" description="GH26 domain-containing protein" evidence="1">
    <location>
        <begin position="22"/>
        <end position="321"/>
    </location>
</feature>
<keyword evidence="3" id="KW-1185">Reference proteome</keyword>